<proteinExistence type="inferred from homology"/>
<evidence type="ECO:0000313" key="9">
    <source>
        <dbReference type="EMBL" id="MBD3869080.1"/>
    </source>
</evidence>
<evidence type="ECO:0000256" key="8">
    <source>
        <dbReference type="SAM" id="Phobius"/>
    </source>
</evidence>
<evidence type="ECO:0000313" key="10">
    <source>
        <dbReference type="Proteomes" id="UP000648239"/>
    </source>
</evidence>
<dbReference type="PANTHER" id="PTHR30558">
    <property type="entry name" value="EXBD MEMBRANE COMPONENT OF PMF-DRIVEN MACROMOLECULE IMPORT SYSTEM"/>
    <property type="match status" value="1"/>
</dbReference>
<name>A0A8J6Y893_9BACT</name>
<dbReference type="GO" id="GO:0015031">
    <property type="term" value="P:protein transport"/>
    <property type="evidence" value="ECO:0007669"/>
    <property type="project" value="UniProtKB-KW"/>
</dbReference>
<feature type="transmembrane region" description="Helical" evidence="8">
    <location>
        <begin position="20"/>
        <end position="37"/>
    </location>
</feature>
<keyword evidence="4 7" id="KW-0812">Transmembrane</keyword>
<evidence type="ECO:0000256" key="2">
    <source>
        <dbReference type="ARBA" id="ARBA00005811"/>
    </source>
</evidence>
<evidence type="ECO:0000256" key="3">
    <source>
        <dbReference type="ARBA" id="ARBA00022475"/>
    </source>
</evidence>
<reference evidence="9 10" key="1">
    <citation type="submission" date="2020-08" db="EMBL/GenBank/DDBJ databases">
        <title>Acidobacteriota in marine sediments use diverse sulfur dissimilation pathways.</title>
        <authorList>
            <person name="Wasmund K."/>
        </authorList>
    </citation>
    <scope>NUCLEOTIDE SEQUENCE [LARGE SCALE GENOMIC DNA]</scope>
    <source>
        <strain evidence="9">MAG AM4</strain>
    </source>
</reference>
<evidence type="ECO:0000256" key="7">
    <source>
        <dbReference type="RuleBase" id="RU003879"/>
    </source>
</evidence>
<accession>A0A8J6Y893</accession>
<dbReference type="GO" id="GO:0005886">
    <property type="term" value="C:plasma membrane"/>
    <property type="evidence" value="ECO:0007669"/>
    <property type="project" value="UniProtKB-SubCell"/>
</dbReference>
<dbReference type="InterPro" id="IPR003400">
    <property type="entry name" value="ExbD"/>
</dbReference>
<dbReference type="Pfam" id="PF02472">
    <property type="entry name" value="ExbD"/>
    <property type="match status" value="1"/>
</dbReference>
<protein>
    <submittedName>
        <fullName evidence="9">Biopolymer transporter ExbD</fullName>
    </submittedName>
</protein>
<keyword evidence="7" id="KW-0653">Protein transport</keyword>
<comment type="subcellular location">
    <subcellularLocation>
        <location evidence="1">Cell membrane</location>
        <topology evidence="1">Single-pass membrane protein</topology>
    </subcellularLocation>
    <subcellularLocation>
        <location evidence="7">Cell membrane</location>
        <topology evidence="7">Single-pass type II membrane protein</topology>
    </subcellularLocation>
</comment>
<keyword evidence="3" id="KW-1003">Cell membrane</keyword>
<evidence type="ECO:0000256" key="1">
    <source>
        <dbReference type="ARBA" id="ARBA00004162"/>
    </source>
</evidence>
<evidence type="ECO:0000256" key="5">
    <source>
        <dbReference type="ARBA" id="ARBA00022989"/>
    </source>
</evidence>
<comment type="caution">
    <text evidence="9">The sequence shown here is derived from an EMBL/GenBank/DDBJ whole genome shotgun (WGS) entry which is preliminary data.</text>
</comment>
<dbReference type="PANTHER" id="PTHR30558:SF3">
    <property type="entry name" value="BIOPOLYMER TRANSPORT PROTEIN EXBD-RELATED"/>
    <property type="match status" value="1"/>
</dbReference>
<dbReference type="AlphaFoldDB" id="A0A8J6Y893"/>
<keyword evidence="5 8" id="KW-1133">Transmembrane helix</keyword>
<keyword evidence="7" id="KW-0813">Transport</keyword>
<dbReference type="GO" id="GO:0022857">
    <property type="term" value="F:transmembrane transporter activity"/>
    <property type="evidence" value="ECO:0007669"/>
    <property type="project" value="InterPro"/>
</dbReference>
<sequence>MRLQRKGQEPEIPTASMADIAFLLIIFFMVTAVFSATKGLELKLPSDDEQENRQVEEEEAVFIHVYGDYLLVDCKPMEVSDILPYLEPKLVRDAQKHVILYTDSEAPYARMIEVYDELAKSKGTDLDPSEWPFEVKNISIPTQSEVQNFIEIFGVNPFETHCDGQ</sequence>
<dbReference type="Proteomes" id="UP000648239">
    <property type="component" value="Unassembled WGS sequence"/>
</dbReference>
<dbReference type="EMBL" id="JACXWD010000058">
    <property type="protein sequence ID" value="MBD3869080.1"/>
    <property type="molecule type" value="Genomic_DNA"/>
</dbReference>
<evidence type="ECO:0000256" key="4">
    <source>
        <dbReference type="ARBA" id="ARBA00022692"/>
    </source>
</evidence>
<comment type="similarity">
    <text evidence="2 7">Belongs to the ExbD/TolR family.</text>
</comment>
<gene>
    <name evidence="9" type="ORF">IFK94_13240</name>
</gene>
<keyword evidence="6 8" id="KW-0472">Membrane</keyword>
<organism evidence="9 10">
    <name type="scientific">Candidatus Polarisedimenticola svalbardensis</name>
    <dbReference type="NCBI Taxonomy" id="2886004"/>
    <lineage>
        <taxon>Bacteria</taxon>
        <taxon>Pseudomonadati</taxon>
        <taxon>Acidobacteriota</taxon>
        <taxon>Candidatus Polarisedimenticolia</taxon>
        <taxon>Candidatus Polarisedimenticolales</taxon>
        <taxon>Candidatus Polarisedimenticolaceae</taxon>
        <taxon>Candidatus Polarisedimenticola</taxon>
    </lineage>
</organism>
<evidence type="ECO:0000256" key="6">
    <source>
        <dbReference type="ARBA" id="ARBA00023136"/>
    </source>
</evidence>